<gene>
    <name evidence="2" type="ORF">B0H67DRAFT_99834</name>
</gene>
<comment type="caution">
    <text evidence="2">The sequence shown here is derived from an EMBL/GenBank/DDBJ whole genome shotgun (WGS) entry which is preliminary data.</text>
</comment>
<protein>
    <submittedName>
        <fullName evidence="2">Uncharacterized protein</fullName>
    </submittedName>
</protein>
<name>A0AA40AY31_9PEZI</name>
<dbReference type="AlphaFoldDB" id="A0AA40AY31"/>
<accession>A0AA40AY31</accession>
<dbReference type="EMBL" id="JAUKUA010000002">
    <property type="protein sequence ID" value="KAK0724107.1"/>
    <property type="molecule type" value="Genomic_DNA"/>
</dbReference>
<evidence type="ECO:0000313" key="2">
    <source>
        <dbReference type="EMBL" id="KAK0724107.1"/>
    </source>
</evidence>
<evidence type="ECO:0000313" key="3">
    <source>
        <dbReference type="Proteomes" id="UP001172102"/>
    </source>
</evidence>
<feature type="compositionally biased region" description="Basic residues" evidence="1">
    <location>
        <begin position="1"/>
        <end position="11"/>
    </location>
</feature>
<dbReference type="Proteomes" id="UP001172102">
    <property type="component" value="Unassembled WGS sequence"/>
</dbReference>
<feature type="region of interest" description="Disordered" evidence="1">
    <location>
        <begin position="1"/>
        <end position="55"/>
    </location>
</feature>
<reference evidence="2" key="1">
    <citation type="submission" date="2023-06" db="EMBL/GenBank/DDBJ databases">
        <title>Genome-scale phylogeny and comparative genomics of the fungal order Sordariales.</title>
        <authorList>
            <consortium name="Lawrence Berkeley National Laboratory"/>
            <person name="Hensen N."/>
            <person name="Bonometti L."/>
            <person name="Westerberg I."/>
            <person name="Brannstrom I.O."/>
            <person name="Guillou S."/>
            <person name="Cros-Aarteil S."/>
            <person name="Calhoun S."/>
            <person name="Haridas S."/>
            <person name="Kuo A."/>
            <person name="Mondo S."/>
            <person name="Pangilinan J."/>
            <person name="Riley R."/>
            <person name="Labutti K."/>
            <person name="Andreopoulos B."/>
            <person name="Lipzen A."/>
            <person name="Chen C."/>
            <person name="Yanf M."/>
            <person name="Daum C."/>
            <person name="Ng V."/>
            <person name="Clum A."/>
            <person name="Steindorff A."/>
            <person name="Ohm R."/>
            <person name="Martin F."/>
            <person name="Silar P."/>
            <person name="Natvig D."/>
            <person name="Lalanne C."/>
            <person name="Gautier V."/>
            <person name="Ament-Velasquez S.L."/>
            <person name="Kruys A."/>
            <person name="Hutchinson M.I."/>
            <person name="Powell A.J."/>
            <person name="Barry K."/>
            <person name="Miller A.N."/>
            <person name="Grigoriev I.V."/>
            <person name="Debuchy R."/>
            <person name="Gladieux P."/>
            <person name="Thoren M.H."/>
            <person name="Johannesson H."/>
        </authorList>
    </citation>
    <scope>NUCLEOTIDE SEQUENCE</scope>
    <source>
        <strain evidence="2">SMH4607-1</strain>
    </source>
</reference>
<sequence>MDCRSRYRRRANISASTHAPASSTPPRSTTHSSVISSTPTKTTTKPAHPPRHPASGIIVPHMKLIDCSTRTIVAAHGPGPIRGLPGVSPARHRIYGYYTLGRVGSRLLASGPIHNRQLLSIETSLWNTRAWTF</sequence>
<keyword evidence="3" id="KW-1185">Reference proteome</keyword>
<proteinExistence type="predicted"/>
<evidence type="ECO:0000256" key="1">
    <source>
        <dbReference type="SAM" id="MobiDB-lite"/>
    </source>
</evidence>
<feature type="compositionally biased region" description="Low complexity" evidence="1">
    <location>
        <begin position="14"/>
        <end position="46"/>
    </location>
</feature>
<organism evidence="2 3">
    <name type="scientific">Lasiosphaeris hirsuta</name>
    <dbReference type="NCBI Taxonomy" id="260670"/>
    <lineage>
        <taxon>Eukaryota</taxon>
        <taxon>Fungi</taxon>
        <taxon>Dikarya</taxon>
        <taxon>Ascomycota</taxon>
        <taxon>Pezizomycotina</taxon>
        <taxon>Sordariomycetes</taxon>
        <taxon>Sordariomycetidae</taxon>
        <taxon>Sordariales</taxon>
        <taxon>Lasiosphaeriaceae</taxon>
        <taxon>Lasiosphaeris</taxon>
    </lineage>
</organism>